<evidence type="ECO:0000313" key="2">
    <source>
        <dbReference type="EMBL" id="TWB41022.1"/>
    </source>
</evidence>
<proteinExistence type="predicted"/>
<comment type="caution">
    <text evidence="2">The sequence shown here is derived from an EMBL/GenBank/DDBJ whole genome shotgun (WGS) entry which is preliminary data.</text>
</comment>
<evidence type="ECO:0000313" key="3">
    <source>
        <dbReference type="Proteomes" id="UP000315751"/>
    </source>
</evidence>
<evidence type="ECO:0000256" key="1">
    <source>
        <dbReference type="SAM" id="Phobius"/>
    </source>
</evidence>
<dbReference type="EMBL" id="VITR01000008">
    <property type="protein sequence ID" value="TWB41022.1"/>
    <property type="molecule type" value="Genomic_DNA"/>
</dbReference>
<dbReference type="OrthoDB" id="7361629at2"/>
<keyword evidence="3" id="KW-1185">Reference proteome</keyword>
<name>A0A560H3Z6_9PROT</name>
<dbReference type="AlphaFoldDB" id="A0A560H3Z6"/>
<dbReference type="InterPro" id="IPR007813">
    <property type="entry name" value="PilN"/>
</dbReference>
<reference evidence="2 3" key="1">
    <citation type="submission" date="2019-06" db="EMBL/GenBank/DDBJ databases">
        <title>Genomic Encyclopedia of Type Strains, Phase IV (KMG-V): Genome sequencing to study the core and pangenomes of soil and plant-associated prokaryotes.</title>
        <authorList>
            <person name="Whitman W."/>
        </authorList>
    </citation>
    <scope>NUCLEOTIDE SEQUENCE [LARGE SCALE GENOMIC DNA]</scope>
    <source>
        <strain evidence="2 3">BR 11622</strain>
    </source>
</reference>
<protein>
    <submittedName>
        <fullName evidence="2">Fimbrial assembly protein PilN</fullName>
    </submittedName>
</protein>
<dbReference type="RefSeq" id="WP_145733333.1">
    <property type="nucleotide sequence ID" value="NZ_VITR01000008.1"/>
</dbReference>
<organism evidence="2 3">
    <name type="scientific">Nitrospirillum amazonense</name>
    <dbReference type="NCBI Taxonomy" id="28077"/>
    <lineage>
        <taxon>Bacteria</taxon>
        <taxon>Pseudomonadati</taxon>
        <taxon>Pseudomonadota</taxon>
        <taxon>Alphaproteobacteria</taxon>
        <taxon>Rhodospirillales</taxon>
        <taxon>Azospirillaceae</taxon>
        <taxon>Nitrospirillum</taxon>
    </lineage>
</organism>
<keyword evidence="1" id="KW-1133">Transmembrane helix</keyword>
<keyword evidence="1" id="KW-0812">Transmembrane</keyword>
<dbReference type="Proteomes" id="UP000315751">
    <property type="component" value="Unassembled WGS sequence"/>
</dbReference>
<sequence>MRRQTLDFTPPSYARLMALTPLAYKALAMAGLVLGLVAAVVARGRLERLADLDEAVAGAEHALAARRAPRAPVEEMPVPEAQAAAVNAAIRQLNLPWRDLLDAVEAGTPPSLSLLALEPDAKRGTLRIEGAGADDAAMLAYVTQLKKQPFLAGAYLVKHSTDQTAESRQPLHFQIEAGWPQAEMPKGGTP</sequence>
<gene>
    <name evidence="2" type="ORF">FBZ90_10846</name>
</gene>
<accession>A0A560H3Z6</accession>
<feature type="transmembrane region" description="Helical" evidence="1">
    <location>
        <begin position="22"/>
        <end position="42"/>
    </location>
</feature>
<keyword evidence="1" id="KW-0472">Membrane</keyword>
<dbReference type="Pfam" id="PF05137">
    <property type="entry name" value="PilN"/>
    <property type="match status" value="1"/>
</dbReference>